<reference evidence="1 2" key="1">
    <citation type="journal article" date="2015" name="Nature">
        <title>rRNA introns, odd ribosomes, and small enigmatic genomes across a large radiation of phyla.</title>
        <authorList>
            <person name="Brown C.T."/>
            <person name="Hug L.A."/>
            <person name="Thomas B.C."/>
            <person name="Sharon I."/>
            <person name="Castelle C.J."/>
            <person name="Singh A."/>
            <person name="Wilkins M.J."/>
            <person name="Williams K.H."/>
            <person name="Banfield J.F."/>
        </authorList>
    </citation>
    <scope>NUCLEOTIDE SEQUENCE [LARGE SCALE GENOMIC DNA]</scope>
</reference>
<evidence type="ECO:0000313" key="2">
    <source>
        <dbReference type="Proteomes" id="UP000034774"/>
    </source>
</evidence>
<comment type="caution">
    <text evidence="1">The sequence shown here is derived from an EMBL/GenBank/DDBJ whole genome shotgun (WGS) entry which is preliminary data.</text>
</comment>
<sequence>MEVSEVTSQQILEDKALKPLKTASELIHSFDSKQKGFEDESKLTQYMKNNYPDMSEEDIQDWLVKAREWSDLQKPVAP</sequence>
<proteinExistence type="predicted"/>
<dbReference type="AlphaFoldDB" id="A0A0G0P1S5"/>
<dbReference type="EMBL" id="LBVU01000003">
    <property type="protein sequence ID" value="KKQ92064.1"/>
    <property type="molecule type" value="Genomic_DNA"/>
</dbReference>
<gene>
    <name evidence="1" type="ORF">UT17_C0003G0087</name>
</gene>
<accession>A0A0G0P1S5</accession>
<name>A0A0G0P1S5_9BACT</name>
<dbReference type="Proteomes" id="UP000034774">
    <property type="component" value="Unassembled WGS sequence"/>
</dbReference>
<organism evidence="1 2">
    <name type="scientific">Candidatus Woesebacteria bacterium GW2011_GWB1_39_10</name>
    <dbReference type="NCBI Taxonomy" id="1618572"/>
    <lineage>
        <taxon>Bacteria</taxon>
        <taxon>Candidatus Woeseibacteriota</taxon>
    </lineage>
</organism>
<dbReference type="STRING" id="1618572.UT17_C0003G0087"/>
<evidence type="ECO:0000313" key="1">
    <source>
        <dbReference type="EMBL" id="KKQ92064.1"/>
    </source>
</evidence>
<protein>
    <submittedName>
        <fullName evidence="1">Uncharacterized protein</fullName>
    </submittedName>
</protein>